<name>A0ABQ2VPB2_9ACTN</name>
<dbReference type="InterPro" id="IPR000073">
    <property type="entry name" value="AB_hydrolase_1"/>
</dbReference>
<accession>A0ABQ2VPB2</accession>
<evidence type="ECO:0000313" key="2">
    <source>
        <dbReference type="EMBL" id="GGU97686.1"/>
    </source>
</evidence>
<dbReference type="PANTHER" id="PTHR43689:SF8">
    <property type="entry name" value="ALPHA_BETA-HYDROLASES SUPERFAMILY PROTEIN"/>
    <property type="match status" value="1"/>
</dbReference>
<dbReference type="Gene3D" id="3.40.50.1820">
    <property type="entry name" value="alpha/beta hydrolase"/>
    <property type="match status" value="1"/>
</dbReference>
<dbReference type="PANTHER" id="PTHR43689">
    <property type="entry name" value="HYDROLASE"/>
    <property type="match status" value="1"/>
</dbReference>
<dbReference type="SUPFAM" id="SSF53474">
    <property type="entry name" value="alpha/beta-Hydrolases"/>
    <property type="match status" value="1"/>
</dbReference>
<gene>
    <name evidence="2" type="ORF">GCM10010211_76220</name>
</gene>
<reference evidence="3" key="1">
    <citation type="journal article" date="2019" name="Int. J. Syst. Evol. Microbiol.">
        <title>The Global Catalogue of Microorganisms (GCM) 10K type strain sequencing project: providing services to taxonomists for standard genome sequencing and annotation.</title>
        <authorList>
            <consortium name="The Broad Institute Genomics Platform"/>
            <consortium name="The Broad Institute Genome Sequencing Center for Infectious Disease"/>
            <person name="Wu L."/>
            <person name="Ma J."/>
        </authorList>
    </citation>
    <scope>NUCLEOTIDE SEQUENCE [LARGE SCALE GENOMIC DNA]</scope>
    <source>
        <strain evidence="3">JCM 3399</strain>
    </source>
</reference>
<sequence length="282" mass="30681">MKGVSSHRTVTVHPYPDLPLTLSEAGTGRPVLLLHGGGGPATVAGLAEHHSHSALTITPTHPGWDGTHRPIWLTGVDDLALTYLHHLHDRRLRDVLVIGSSLGGWTAAEMAVRDTAHLITGLVLIDAMGVHIENQPIRDIFALDARSLADHAWHHADRYYVDPANTPAEQLAARQADMTTLRALAGDPYMHDPKLLHRLGRVKIPTLLLWGESDRIVTPAYGAAYANAFGNAHLEVIPEAGHLPQIEQPKVTSAMIDAYFPGWADTTGCADRRQEPMPVPPR</sequence>
<dbReference type="Pfam" id="PF12697">
    <property type="entry name" value="Abhydrolase_6"/>
    <property type="match status" value="1"/>
</dbReference>
<dbReference type="InterPro" id="IPR029058">
    <property type="entry name" value="AB_hydrolase_fold"/>
</dbReference>
<feature type="domain" description="AB hydrolase-1" evidence="1">
    <location>
        <begin position="31"/>
        <end position="252"/>
    </location>
</feature>
<dbReference type="EMBL" id="BMRP01000056">
    <property type="protein sequence ID" value="GGU97686.1"/>
    <property type="molecule type" value="Genomic_DNA"/>
</dbReference>
<keyword evidence="3" id="KW-1185">Reference proteome</keyword>
<dbReference type="GO" id="GO:0016787">
    <property type="term" value="F:hydrolase activity"/>
    <property type="evidence" value="ECO:0007669"/>
    <property type="project" value="UniProtKB-KW"/>
</dbReference>
<evidence type="ECO:0000259" key="1">
    <source>
        <dbReference type="Pfam" id="PF12697"/>
    </source>
</evidence>
<evidence type="ECO:0000313" key="3">
    <source>
        <dbReference type="Proteomes" id="UP000654471"/>
    </source>
</evidence>
<comment type="caution">
    <text evidence="2">The sequence shown here is derived from an EMBL/GenBank/DDBJ whole genome shotgun (WGS) entry which is preliminary data.</text>
</comment>
<keyword evidence="2" id="KW-0378">Hydrolase</keyword>
<protein>
    <submittedName>
        <fullName evidence="2">Alpha/beta hydrolase</fullName>
    </submittedName>
</protein>
<proteinExistence type="predicted"/>
<dbReference type="Proteomes" id="UP000654471">
    <property type="component" value="Unassembled WGS sequence"/>
</dbReference>
<organism evidence="2 3">
    <name type="scientific">Streptomyces albospinus</name>
    <dbReference type="NCBI Taxonomy" id="285515"/>
    <lineage>
        <taxon>Bacteria</taxon>
        <taxon>Bacillati</taxon>
        <taxon>Actinomycetota</taxon>
        <taxon>Actinomycetes</taxon>
        <taxon>Kitasatosporales</taxon>
        <taxon>Streptomycetaceae</taxon>
        <taxon>Streptomyces</taxon>
    </lineage>
</organism>